<gene>
    <name evidence="1" type="ORF">PNW00_11625</name>
</gene>
<proteinExistence type="predicted"/>
<name>A0AAW6ELV9_9FIRM</name>
<sequence>MKLLLGSNPKPRRVLITLIHIYDEPESSQANKFTVVTLPEASASANSATSAYKNLKLLLGSNPKPRWVLITLIHIYDEPESSQANKFTVVTLPEASASAYSATPAYKNLKLSHGSNSKAEVDAYRTNPHL</sequence>
<comment type="caution">
    <text evidence="1">The sequence shown here is derived from an EMBL/GenBank/DDBJ whole genome shotgun (WGS) entry which is preliminary data.</text>
</comment>
<evidence type="ECO:0000313" key="2">
    <source>
        <dbReference type="Proteomes" id="UP001213042"/>
    </source>
</evidence>
<accession>A0AAW6ELV9</accession>
<protein>
    <submittedName>
        <fullName evidence="1">Uncharacterized protein</fullName>
    </submittedName>
</protein>
<dbReference type="EMBL" id="JAQMLU010000022">
    <property type="protein sequence ID" value="MDB8751094.1"/>
    <property type="molecule type" value="Genomic_DNA"/>
</dbReference>
<evidence type="ECO:0000313" key="1">
    <source>
        <dbReference type="EMBL" id="MDB8751094.1"/>
    </source>
</evidence>
<dbReference type="Proteomes" id="UP001213042">
    <property type="component" value="Unassembled WGS sequence"/>
</dbReference>
<organism evidence="1 2">
    <name type="scientific">Ruminococcus bicirculans</name>
    <name type="common">ex Wegman et al. 2014</name>
    <dbReference type="NCBI Taxonomy" id="1160721"/>
    <lineage>
        <taxon>Bacteria</taxon>
        <taxon>Bacillati</taxon>
        <taxon>Bacillota</taxon>
        <taxon>Clostridia</taxon>
        <taxon>Eubacteriales</taxon>
        <taxon>Oscillospiraceae</taxon>
        <taxon>Ruminococcus</taxon>
    </lineage>
</organism>
<dbReference type="RefSeq" id="WP_207732740.1">
    <property type="nucleotide sequence ID" value="NZ_JADMWL010000022.1"/>
</dbReference>
<reference evidence="1" key="1">
    <citation type="submission" date="2023-01" db="EMBL/GenBank/DDBJ databases">
        <title>Human gut microbiome strain richness.</title>
        <authorList>
            <person name="Chen-Liaw A."/>
        </authorList>
    </citation>
    <scope>NUCLEOTIDE SEQUENCE</scope>
    <source>
        <strain evidence="1">D43st1_D9_D43t1_170807</strain>
    </source>
</reference>
<dbReference type="AlphaFoldDB" id="A0AAW6ELV9"/>